<name>A0ABU3GMP4_9SPHI</name>
<feature type="domain" description="MobA/VirD2-like nuclease" evidence="1">
    <location>
        <begin position="26"/>
        <end position="151"/>
    </location>
</feature>
<dbReference type="EMBL" id="JAVLVU010000001">
    <property type="protein sequence ID" value="MDT3401055.1"/>
    <property type="molecule type" value="Genomic_DNA"/>
</dbReference>
<organism evidence="2 3">
    <name type="scientific">Mucilaginibacter terrae</name>
    <dbReference type="NCBI Taxonomy" id="1955052"/>
    <lineage>
        <taxon>Bacteria</taxon>
        <taxon>Pseudomonadati</taxon>
        <taxon>Bacteroidota</taxon>
        <taxon>Sphingobacteriia</taxon>
        <taxon>Sphingobacteriales</taxon>
        <taxon>Sphingobacteriaceae</taxon>
        <taxon>Mucilaginibacter</taxon>
    </lineage>
</organism>
<protein>
    <recommendedName>
        <fullName evidence="1">MobA/VirD2-like nuclease domain-containing protein</fullName>
    </recommendedName>
</protein>
<dbReference type="InterPro" id="IPR005094">
    <property type="entry name" value="Endonuclease_MobA/VirD2"/>
</dbReference>
<dbReference type="Proteomes" id="UP001258315">
    <property type="component" value="Unassembled WGS sequence"/>
</dbReference>
<reference evidence="3" key="1">
    <citation type="submission" date="2023-07" db="EMBL/GenBank/DDBJ databases">
        <title>Functional and genomic diversity of the sorghum phyllosphere microbiome.</title>
        <authorList>
            <person name="Shade A."/>
        </authorList>
    </citation>
    <scope>NUCLEOTIDE SEQUENCE [LARGE SCALE GENOMIC DNA]</scope>
    <source>
        <strain evidence="3">SORGH_AS_0422</strain>
    </source>
</reference>
<evidence type="ECO:0000313" key="3">
    <source>
        <dbReference type="Proteomes" id="UP001258315"/>
    </source>
</evidence>
<evidence type="ECO:0000313" key="2">
    <source>
        <dbReference type="EMBL" id="MDT3401055.1"/>
    </source>
</evidence>
<comment type="caution">
    <text evidence="2">The sequence shown here is derived from an EMBL/GenBank/DDBJ whole genome shotgun (WGS) entry which is preliminary data.</text>
</comment>
<keyword evidence="3" id="KW-1185">Reference proteome</keyword>
<evidence type="ECO:0000259" key="1">
    <source>
        <dbReference type="Pfam" id="PF03432"/>
    </source>
</evidence>
<sequence>MVAKIKTGRSILGAINYNEHKVRLDKAELIMAQGYLKEPTALSFSEKLNRLTDLADRNERTAVNTLHVSLNFAVGENLDRITLQKIADDYIQGLGFGGQPFLVYQHHDAGHPHLHIVTTNIKANGERISFHLLANKASEQSRKQIEQTYNLVKAEDQTNAHKLPIPVSLEKVIYGKSETKRSISNMLNEVLRTYKFTSLPELNAVLNRLNVTADRGSKDSRMYAKNGLVYWVTNERGNKLGVPIKASSIYGKPTLKTLEDRFRLNEVLRKPMKDQLVRAIDVALLNPTSKAKFAKDLNAQNIQVVFRQNEEGRIYGLTFVDHRSKAVFNGSDLGKAYSATMLTARFLNADSILHDHNEAHGHHDAKSSLVSNSILSEDQMSSNDSNVLDILFSEEHQDLSAIGKLQQRKRRKKRKGHSL</sequence>
<proteinExistence type="predicted"/>
<gene>
    <name evidence="2" type="ORF">QE417_000127</name>
</gene>
<dbReference type="Gene3D" id="3.30.930.30">
    <property type="match status" value="1"/>
</dbReference>
<dbReference type="Pfam" id="PF03432">
    <property type="entry name" value="Relaxase"/>
    <property type="match status" value="1"/>
</dbReference>
<accession>A0ABU3GMP4</accession>
<dbReference type="RefSeq" id="WP_311946864.1">
    <property type="nucleotide sequence ID" value="NZ_JAVLVU010000001.1"/>
</dbReference>